<dbReference type="SUPFAM" id="SSF56219">
    <property type="entry name" value="DNase I-like"/>
    <property type="match status" value="1"/>
</dbReference>
<dbReference type="EMBL" id="NNAY01004711">
    <property type="protein sequence ID" value="OXU17524.1"/>
    <property type="molecule type" value="Genomic_DNA"/>
</dbReference>
<dbReference type="Gene3D" id="3.60.10.10">
    <property type="entry name" value="Endonuclease/exonuclease/phosphatase"/>
    <property type="match status" value="1"/>
</dbReference>
<evidence type="ECO:0000313" key="3">
    <source>
        <dbReference type="Proteomes" id="UP000215335"/>
    </source>
</evidence>
<evidence type="ECO:0000259" key="1">
    <source>
        <dbReference type="Pfam" id="PF03372"/>
    </source>
</evidence>
<dbReference type="PANTHER" id="PTHR33776:SF3">
    <property type="entry name" value="PHD-TYPE DOMAIN-CONTAINING PROTEIN"/>
    <property type="match status" value="1"/>
</dbReference>
<sequence length="190" mass="21321">MALHSQSKDLRILQWNCLSFRQSRASIQELSKNYDVIILCETWLNPLDNATLKGFVIVSNDRPAGKGGGTSIYIRNSIPFNAITTYNSTHNFESNAVSILTSQGELLIVSVHRPPNLPIDNVHLQRLLSSIDSFKSILLAGDFNKVDRDSNSTCNLGDEINASFGQWLLELLDCFYKGILEKYRSFDHLG</sequence>
<accession>A0A232EGR4</accession>
<comment type="caution">
    <text evidence="2">The sequence shown here is derived from an EMBL/GenBank/DDBJ whole genome shotgun (WGS) entry which is preliminary data.</text>
</comment>
<dbReference type="AlphaFoldDB" id="A0A232EGR4"/>
<dbReference type="Proteomes" id="UP000215335">
    <property type="component" value="Unassembled WGS sequence"/>
</dbReference>
<evidence type="ECO:0000313" key="2">
    <source>
        <dbReference type="EMBL" id="OXU17524.1"/>
    </source>
</evidence>
<dbReference type="Pfam" id="PF03372">
    <property type="entry name" value="Exo_endo_phos"/>
    <property type="match status" value="1"/>
</dbReference>
<name>A0A232EGR4_9HYME</name>
<organism evidence="2 3">
    <name type="scientific">Trichomalopsis sarcophagae</name>
    <dbReference type="NCBI Taxonomy" id="543379"/>
    <lineage>
        <taxon>Eukaryota</taxon>
        <taxon>Metazoa</taxon>
        <taxon>Ecdysozoa</taxon>
        <taxon>Arthropoda</taxon>
        <taxon>Hexapoda</taxon>
        <taxon>Insecta</taxon>
        <taxon>Pterygota</taxon>
        <taxon>Neoptera</taxon>
        <taxon>Endopterygota</taxon>
        <taxon>Hymenoptera</taxon>
        <taxon>Apocrita</taxon>
        <taxon>Proctotrupomorpha</taxon>
        <taxon>Chalcidoidea</taxon>
        <taxon>Pteromalidae</taxon>
        <taxon>Pteromalinae</taxon>
        <taxon>Trichomalopsis</taxon>
    </lineage>
</organism>
<protein>
    <recommendedName>
        <fullName evidence="1">Endonuclease/exonuclease/phosphatase domain-containing protein</fullName>
    </recommendedName>
</protein>
<dbReference type="PANTHER" id="PTHR33776">
    <property type="entry name" value="ENDO/EXONUCLEASE/PHOSPHATASE DOMAIN-CONTAINING PROTEIN"/>
    <property type="match status" value="1"/>
</dbReference>
<dbReference type="GO" id="GO:0003824">
    <property type="term" value="F:catalytic activity"/>
    <property type="evidence" value="ECO:0007669"/>
    <property type="project" value="InterPro"/>
</dbReference>
<dbReference type="InterPro" id="IPR005135">
    <property type="entry name" value="Endo/exonuclease/phosphatase"/>
</dbReference>
<gene>
    <name evidence="2" type="ORF">TSAR_009826</name>
</gene>
<keyword evidence="3" id="KW-1185">Reference proteome</keyword>
<feature type="domain" description="Endonuclease/exonuclease/phosphatase" evidence="1">
    <location>
        <begin position="13"/>
        <end position="145"/>
    </location>
</feature>
<reference evidence="2 3" key="1">
    <citation type="journal article" date="2017" name="Curr. Biol.">
        <title>The Evolution of Venom by Co-option of Single-Copy Genes.</title>
        <authorList>
            <person name="Martinson E.O."/>
            <person name="Mrinalini"/>
            <person name="Kelkar Y.D."/>
            <person name="Chang C.H."/>
            <person name="Werren J.H."/>
        </authorList>
    </citation>
    <scope>NUCLEOTIDE SEQUENCE [LARGE SCALE GENOMIC DNA]</scope>
    <source>
        <strain evidence="2 3">Alberta</strain>
        <tissue evidence="2">Whole body</tissue>
    </source>
</reference>
<dbReference type="InterPro" id="IPR036691">
    <property type="entry name" value="Endo/exonu/phosph_ase_sf"/>
</dbReference>
<dbReference type="STRING" id="543379.A0A232EGR4"/>
<proteinExistence type="predicted"/>